<accession>A0A6C0BMU7</accession>
<name>A0A6C0BMU7_9ZZZZ</name>
<proteinExistence type="predicted"/>
<dbReference type="EMBL" id="MN739202">
    <property type="protein sequence ID" value="QHS93342.1"/>
    <property type="molecule type" value="Genomic_DNA"/>
</dbReference>
<protein>
    <submittedName>
        <fullName evidence="1">Uncharacterized protein</fullName>
    </submittedName>
</protein>
<reference evidence="1" key="1">
    <citation type="journal article" date="2020" name="Nature">
        <title>Giant virus diversity and host interactions through global metagenomics.</title>
        <authorList>
            <person name="Schulz F."/>
            <person name="Roux S."/>
            <person name="Paez-Espino D."/>
            <person name="Jungbluth S."/>
            <person name="Walsh D.A."/>
            <person name="Denef V.J."/>
            <person name="McMahon K.D."/>
            <person name="Konstantinidis K.T."/>
            <person name="Eloe-Fadrosh E.A."/>
            <person name="Kyrpides N.C."/>
            <person name="Woyke T."/>
        </authorList>
    </citation>
    <scope>NUCLEOTIDE SEQUENCE</scope>
    <source>
        <strain evidence="1">GVMAG-M-3300017989-17</strain>
    </source>
</reference>
<sequence length="82" mass="9391">MSDYSVHPSLFTCPNQCNAFQCCSNRPPRAVNPPRVGYYSPYSSPDTADYQVQMSKVWMGRPCWAPEGFQCTCPTYVLKYHQ</sequence>
<evidence type="ECO:0000313" key="1">
    <source>
        <dbReference type="EMBL" id="QHS93342.1"/>
    </source>
</evidence>
<dbReference type="AlphaFoldDB" id="A0A6C0BMU7"/>
<organism evidence="1">
    <name type="scientific">viral metagenome</name>
    <dbReference type="NCBI Taxonomy" id="1070528"/>
    <lineage>
        <taxon>unclassified sequences</taxon>
        <taxon>metagenomes</taxon>
        <taxon>organismal metagenomes</taxon>
    </lineage>
</organism>